<reference evidence="2 3" key="1">
    <citation type="submission" date="2014-01" db="EMBL/GenBank/DDBJ databases">
        <title>Full genme sequencing of cellulolytic bacterium Gynuella sunshinyii YC6258T gen. nov., sp. nov.</title>
        <authorList>
            <person name="Khan H."/>
            <person name="Chung E.J."/>
            <person name="Chung Y.R."/>
        </authorList>
    </citation>
    <scope>NUCLEOTIDE SEQUENCE [LARGE SCALE GENOMIC DNA]</scope>
    <source>
        <strain evidence="2 3">YC6258</strain>
    </source>
</reference>
<name>A0A0C5VIB9_9GAMM</name>
<protein>
    <submittedName>
        <fullName evidence="2">Uncharacterized protein</fullName>
    </submittedName>
</protein>
<dbReference type="AlphaFoldDB" id="A0A0C5VIB9"/>
<dbReference type="Proteomes" id="UP000032266">
    <property type="component" value="Chromosome"/>
</dbReference>
<dbReference type="KEGG" id="gsn:YC6258_01967"/>
<feature type="compositionally biased region" description="Polar residues" evidence="1">
    <location>
        <begin position="7"/>
        <end position="23"/>
    </location>
</feature>
<gene>
    <name evidence="2" type="ORF">YC6258_01967</name>
</gene>
<sequence>MEDITQKFLNNTDPKARTRPQSVTSPLERIWTLPFICDRSVSPAQQLYSL</sequence>
<accession>A0A0C5VIB9</accession>
<feature type="region of interest" description="Disordered" evidence="1">
    <location>
        <begin position="1"/>
        <end position="23"/>
    </location>
</feature>
<evidence type="ECO:0000313" key="3">
    <source>
        <dbReference type="Proteomes" id="UP000032266"/>
    </source>
</evidence>
<dbReference type="STRING" id="1445510.YC6258_01967"/>
<proteinExistence type="predicted"/>
<evidence type="ECO:0000256" key="1">
    <source>
        <dbReference type="SAM" id="MobiDB-lite"/>
    </source>
</evidence>
<organism evidence="2 3">
    <name type="scientific">Gynuella sunshinyii YC6258</name>
    <dbReference type="NCBI Taxonomy" id="1445510"/>
    <lineage>
        <taxon>Bacteria</taxon>
        <taxon>Pseudomonadati</taxon>
        <taxon>Pseudomonadota</taxon>
        <taxon>Gammaproteobacteria</taxon>
        <taxon>Oceanospirillales</taxon>
        <taxon>Saccharospirillaceae</taxon>
        <taxon>Gynuella</taxon>
    </lineage>
</organism>
<evidence type="ECO:0000313" key="2">
    <source>
        <dbReference type="EMBL" id="AJQ94011.1"/>
    </source>
</evidence>
<keyword evidence="3" id="KW-1185">Reference proteome</keyword>
<dbReference type="EMBL" id="CP007142">
    <property type="protein sequence ID" value="AJQ94011.1"/>
    <property type="molecule type" value="Genomic_DNA"/>
</dbReference>
<dbReference type="HOGENOM" id="CLU_3118386_0_0_6"/>